<organism evidence="2 3">
    <name type="scientific">Cladosporium halotolerans</name>
    <dbReference type="NCBI Taxonomy" id="1052096"/>
    <lineage>
        <taxon>Eukaryota</taxon>
        <taxon>Fungi</taxon>
        <taxon>Dikarya</taxon>
        <taxon>Ascomycota</taxon>
        <taxon>Pezizomycotina</taxon>
        <taxon>Dothideomycetes</taxon>
        <taxon>Dothideomycetidae</taxon>
        <taxon>Cladosporiales</taxon>
        <taxon>Cladosporiaceae</taxon>
        <taxon>Cladosporium</taxon>
    </lineage>
</organism>
<feature type="compositionally biased region" description="Basic and acidic residues" evidence="1">
    <location>
        <begin position="1"/>
        <end position="19"/>
    </location>
</feature>
<dbReference type="EMBL" id="JAAQHG020000016">
    <property type="protein sequence ID" value="KAL1585978.1"/>
    <property type="molecule type" value="Genomic_DNA"/>
</dbReference>
<evidence type="ECO:0000313" key="2">
    <source>
        <dbReference type="EMBL" id="KAL1585978.1"/>
    </source>
</evidence>
<dbReference type="InterPro" id="IPR021276">
    <property type="entry name" value="DUF2855"/>
</dbReference>
<feature type="region of interest" description="Disordered" evidence="1">
    <location>
        <begin position="1"/>
        <end position="28"/>
    </location>
</feature>
<proteinExistence type="predicted"/>
<reference evidence="2 3" key="1">
    <citation type="journal article" date="2020" name="Microbiol. Resour. Announc.">
        <title>Draft Genome Sequence of a Cladosporium Species Isolated from the Mesophotic Ascidian Didemnum maculosum.</title>
        <authorList>
            <person name="Gioti A."/>
            <person name="Siaperas R."/>
            <person name="Nikolaivits E."/>
            <person name="Le Goff G."/>
            <person name="Ouazzani J."/>
            <person name="Kotoulas G."/>
            <person name="Topakas E."/>
        </authorList>
    </citation>
    <scope>NUCLEOTIDE SEQUENCE [LARGE SCALE GENOMIC DNA]</scope>
    <source>
        <strain evidence="2 3">TM138-S3</strain>
    </source>
</reference>
<comment type="caution">
    <text evidence="2">The sequence shown here is derived from an EMBL/GenBank/DDBJ whole genome shotgun (WGS) entry which is preliminary data.</text>
</comment>
<dbReference type="RefSeq" id="XP_069229083.1">
    <property type="nucleotide sequence ID" value="XM_069373327.1"/>
</dbReference>
<sequence>MAQDARVHAVNKDDRDEHATISTSSSNLPPLAPNNVRLKTRLVSMTANNISYARMGSFAHWWDAFPVPSFLPTPYNDSTKYGIVPVWGYAEVISSHIEGLKKGDIFYGFWPSSNLPIDLQLEPTKPAGHFIDITPSRQSMWSYYHRYVLAPETIDLTSPELAAQTVFKPLFECAHALNTYVLGPHAIHPSPRTANSPWPHADLSSTAIISLSASGKTALAFADAVLNSRKPGSEPPGFLAITSTPTLTLPTPSASPIKTKTLSYASALSPESISFLNSIPSTLTKILIVDFGGRASSLPSLISHFRSHAPHLELGVIGVGSSPDTQDILAALASVPERVQMNTSEVREVAVEAIGA</sequence>
<dbReference type="Proteomes" id="UP000803884">
    <property type="component" value="Unassembled WGS sequence"/>
</dbReference>
<evidence type="ECO:0000256" key="1">
    <source>
        <dbReference type="SAM" id="MobiDB-lite"/>
    </source>
</evidence>
<dbReference type="Pfam" id="PF11017">
    <property type="entry name" value="DUF2855"/>
    <property type="match status" value="1"/>
</dbReference>
<keyword evidence="3" id="KW-1185">Reference proteome</keyword>
<name>A0AB34KRV0_9PEZI</name>
<dbReference type="GeneID" id="96006165"/>
<dbReference type="AlphaFoldDB" id="A0AB34KRV0"/>
<evidence type="ECO:0000313" key="3">
    <source>
        <dbReference type="Proteomes" id="UP000803884"/>
    </source>
</evidence>
<gene>
    <name evidence="2" type="ORF">WHR41_04721</name>
</gene>
<protein>
    <submittedName>
        <fullName evidence="2">Uncharacterized protein</fullName>
    </submittedName>
</protein>
<accession>A0AB34KRV0</accession>